<keyword evidence="4 5" id="KW-0472">Membrane</keyword>
<feature type="transmembrane region" description="Helical" evidence="5">
    <location>
        <begin position="230"/>
        <end position="252"/>
    </location>
</feature>
<dbReference type="AlphaFoldDB" id="A0A3P3XRE1"/>
<gene>
    <name evidence="6" type="ORF">SPIRO4BDMA_50396</name>
</gene>
<comment type="subcellular location">
    <subcellularLocation>
        <location evidence="1">Membrane</location>
        <topology evidence="1">Multi-pass membrane protein</topology>
    </subcellularLocation>
</comment>
<proteinExistence type="predicted"/>
<sequence length="255" mass="27920">MANRLANPFAFEPGKSALAALHPLAKLGFLLAATSVAMQSHVGVLLGLFTVGFLFLIRVPRVAGGALFSILVLVAFAALVRGALPGDGRLFDAATLPDSGVYALRLFTVYVYSRLFYATTRVSEIGDWMTAGIRAIRRPFRGRTKAKKSEPGILGDPGMLFSLVLLFLPRIFDTYQRIREAGEVRGIMLSGRNLRRSLVMLEQLIVGSMVQAWRTAVAMEVRGYSPRRSIWLSAFAGRDWGLLGLATALLFLKMI</sequence>
<keyword evidence="2 5" id="KW-0812">Transmembrane</keyword>
<keyword evidence="3 5" id="KW-1133">Transmembrane helix</keyword>
<dbReference type="InterPro" id="IPR003339">
    <property type="entry name" value="ABC/ECF_trnsptr_transmembrane"/>
</dbReference>
<evidence type="ECO:0000256" key="5">
    <source>
        <dbReference type="SAM" id="Phobius"/>
    </source>
</evidence>
<evidence type="ECO:0000256" key="4">
    <source>
        <dbReference type="ARBA" id="ARBA00023136"/>
    </source>
</evidence>
<dbReference type="GO" id="GO:0005886">
    <property type="term" value="C:plasma membrane"/>
    <property type="evidence" value="ECO:0007669"/>
    <property type="project" value="UniProtKB-ARBA"/>
</dbReference>
<feature type="transmembrane region" description="Helical" evidence="5">
    <location>
        <begin position="64"/>
        <end position="84"/>
    </location>
</feature>
<dbReference type="Pfam" id="PF02361">
    <property type="entry name" value="CbiQ"/>
    <property type="match status" value="1"/>
</dbReference>
<accession>A0A3P3XRE1</accession>
<organism evidence="6">
    <name type="scientific">uncultured spirochete</name>
    <dbReference type="NCBI Taxonomy" id="156406"/>
    <lineage>
        <taxon>Bacteria</taxon>
        <taxon>Pseudomonadati</taxon>
        <taxon>Spirochaetota</taxon>
        <taxon>Spirochaetia</taxon>
        <taxon>Spirochaetales</taxon>
        <taxon>environmental samples</taxon>
    </lineage>
</organism>
<evidence type="ECO:0000256" key="1">
    <source>
        <dbReference type="ARBA" id="ARBA00004141"/>
    </source>
</evidence>
<evidence type="ECO:0000313" key="6">
    <source>
        <dbReference type="EMBL" id="SLM18881.1"/>
    </source>
</evidence>
<dbReference type="EMBL" id="FWDO01000005">
    <property type="protein sequence ID" value="SLM18881.1"/>
    <property type="molecule type" value="Genomic_DNA"/>
</dbReference>
<reference evidence="6" key="1">
    <citation type="submission" date="2017-02" db="EMBL/GenBank/DDBJ databases">
        <authorList>
            <person name="Regsiter A."/>
            <person name="William W."/>
        </authorList>
    </citation>
    <scope>NUCLEOTIDE SEQUENCE</scope>
    <source>
        <strain evidence="6">BdmA 4</strain>
    </source>
</reference>
<feature type="transmembrane region" description="Helical" evidence="5">
    <location>
        <begin position="29"/>
        <end position="57"/>
    </location>
</feature>
<evidence type="ECO:0000256" key="2">
    <source>
        <dbReference type="ARBA" id="ARBA00022692"/>
    </source>
</evidence>
<name>A0A3P3XRE1_9SPIR</name>
<protein>
    <submittedName>
        <fullName evidence="6">Putative Energy-coupling factor transporter transmembrane protein BioN</fullName>
    </submittedName>
</protein>
<dbReference type="CDD" id="cd16914">
    <property type="entry name" value="EcfT"/>
    <property type="match status" value="1"/>
</dbReference>
<evidence type="ECO:0000256" key="3">
    <source>
        <dbReference type="ARBA" id="ARBA00022989"/>
    </source>
</evidence>